<dbReference type="AlphaFoldDB" id="A0A0N8PQY6"/>
<protein>
    <submittedName>
        <fullName evidence="1">Uncharacterized protein</fullName>
    </submittedName>
</protein>
<name>A0A0N8PQY6_9CHLR</name>
<comment type="caution">
    <text evidence="1">The sequence shown here is derived from an EMBL/GenBank/DDBJ whole genome shotgun (WGS) entry which is preliminary data.</text>
</comment>
<evidence type="ECO:0000313" key="1">
    <source>
        <dbReference type="EMBL" id="KPV48429.1"/>
    </source>
</evidence>
<dbReference type="EMBL" id="LJCR01002661">
    <property type="protein sequence ID" value="KPV48429.1"/>
    <property type="molecule type" value="Genomic_DNA"/>
</dbReference>
<evidence type="ECO:0000313" key="2">
    <source>
        <dbReference type="Proteomes" id="UP000050509"/>
    </source>
</evidence>
<organism evidence="1 2">
    <name type="scientific">Kouleothrix aurantiaca</name>
    <dbReference type="NCBI Taxonomy" id="186479"/>
    <lineage>
        <taxon>Bacteria</taxon>
        <taxon>Bacillati</taxon>
        <taxon>Chloroflexota</taxon>
        <taxon>Chloroflexia</taxon>
        <taxon>Chloroflexales</taxon>
        <taxon>Roseiflexineae</taxon>
        <taxon>Roseiflexaceae</taxon>
        <taxon>Kouleothrix</taxon>
    </lineage>
</organism>
<accession>A0A0N8PQY6</accession>
<dbReference type="Proteomes" id="UP000050509">
    <property type="component" value="Unassembled WGS sequence"/>
</dbReference>
<proteinExistence type="predicted"/>
<gene>
    <name evidence="1" type="ORF">SE17_38125</name>
</gene>
<reference evidence="1 2" key="1">
    <citation type="submission" date="2015-09" db="EMBL/GenBank/DDBJ databases">
        <title>Draft genome sequence of Kouleothrix aurantiaca JCM 19913.</title>
        <authorList>
            <person name="Hemp J."/>
        </authorList>
    </citation>
    <scope>NUCLEOTIDE SEQUENCE [LARGE SCALE GENOMIC DNA]</scope>
    <source>
        <strain evidence="1 2">COM-B</strain>
    </source>
</reference>
<sequence length="183" mass="20812">MTSAELYAELAAPEHCFSETNFCVRGPFLRYWQTHGGLAINGYPISNEFTQVLEDGNAYTVQYFERVRMEYHPTNAPPFDVLLGQFGRRLHPADPPAPQMAGATYFPETGHNVRGSFLRYWQRNGGLAQFGYPLSEEFTETLEDGQPYVVQYFERARFEHHPENPAPFDVLLGLFGRRILGGG</sequence>
<keyword evidence="2" id="KW-1185">Reference proteome</keyword>